<dbReference type="Proteomes" id="UP001189429">
    <property type="component" value="Unassembled WGS sequence"/>
</dbReference>
<sequence length="335" mass="36604">MEPSAAFPWPDLFHTGPVQWAAKIGACLRWGIAIQVPYMTQLCVASGLVVTFAWMFYVQEAVEARAYLHPESCLWPKVFALMQLIVKAIVSVATLPLFTIFMYSAACDGDVLMMDTSIECGNAAHAGLMALSALSLLVLGVFTVRYFRVDQELRNIDARWNLFDVSGDTVPTTRTPKHALFTVSRTYALAEIAVKYAFNLVRRFCSTSILGGVLNCALALAMCSLSVWASPLPERQSLHWLQPNQLLFAVQAGVAWVFVIWILAALIAEGHLERGAWLDCAPPSLLLVCPCALLSRAALRRRPHRCWGRGPRGSGAGSPEDQDAVAAPLLPACQG</sequence>
<evidence type="ECO:0000256" key="1">
    <source>
        <dbReference type="SAM" id="Phobius"/>
    </source>
</evidence>
<gene>
    <name evidence="2" type="ORF">PCOR1329_LOCUS73795</name>
</gene>
<feature type="transmembrane region" description="Helical" evidence="1">
    <location>
        <begin position="123"/>
        <end position="144"/>
    </location>
</feature>
<feature type="transmembrane region" description="Helical" evidence="1">
    <location>
        <begin position="38"/>
        <end position="57"/>
    </location>
</feature>
<dbReference type="EMBL" id="CAUYUJ010019960">
    <property type="protein sequence ID" value="CAK0894894.1"/>
    <property type="molecule type" value="Genomic_DNA"/>
</dbReference>
<feature type="transmembrane region" description="Helical" evidence="1">
    <location>
        <begin position="78"/>
        <end position="103"/>
    </location>
</feature>
<proteinExistence type="predicted"/>
<evidence type="ECO:0000313" key="3">
    <source>
        <dbReference type="Proteomes" id="UP001189429"/>
    </source>
</evidence>
<keyword evidence="1" id="KW-0472">Membrane</keyword>
<name>A0ABN9X675_9DINO</name>
<evidence type="ECO:0008006" key="4">
    <source>
        <dbReference type="Google" id="ProtNLM"/>
    </source>
</evidence>
<protein>
    <recommendedName>
        <fullName evidence="4">Autophagy-related protein</fullName>
    </recommendedName>
</protein>
<keyword evidence="3" id="KW-1185">Reference proteome</keyword>
<keyword evidence="1" id="KW-0812">Transmembrane</keyword>
<keyword evidence="1" id="KW-1133">Transmembrane helix</keyword>
<feature type="transmembrane region" description="Helical" evidence="1">
    <location>
        <begin position="209"/>
        <end position="228"/>
    </location>
</feature>
<reference evidence="2" key="1">
    <citation type="submission" date="2023-10" db="EMBL/GenBank/DDBJ databases">
        <authorList>
            <person name="Chen Y."/>
            <person name="Shah S."/>
            <person name="Dougan E. K."/>
            <person name="Thang M."/>
            <person name="Chan C."/>
        </authorList>
    </citation>
    <scope>NUCLEOTIDE SEQUENCE [LARGE SCALE GENOMIC DNA]</scope>
</reference>
<accession>A0ABN9X675</accession>
<comment type="caution">
    <text evidence="2">The sequence shown here is derived from an EMBL/GenBank/DDBJ whole genome shotgun (WGS) entry which is preliminary data.</text>
</comment>
<evidence type="ECO:0000313" key="2">
    <source>
        <dbReference type="EMBL" id="CAK0894894.1"/>
    </source>
</evidence>
<feature type="transmembrane region" description="Helical" evidence="1">
    <location>
        <begin position="248"/>
        <end position="268"/>
    </location>
</feature>
<organism evidence="2 3">
    <name type="scientific">Prorocentrum cordatum</name>
    <dbReference type="NCBI Taxonomy" id="2364126"/>
    <lineage>
        <taxon>Eukaryota</taxon>
        <taxon>Sar</taxon>
        <taxon>Alveolata</taxon>
        <taxon>Dinophyceae</taxon>
        <taxon>Prorocentrales</taxon>
        <taxon>Prorocentraceae</taxon>
        <taxon>Prorocentrum</taxon>
    </lineage>
</organism>